<dbReference type="AlphaFoldDB" id="A0A316V8W8"/>
<feature type="region of interest" description="Disordered" evidence="1">
    <location>
        <begin position="1"/>
        <end position="54"/>
    </location>
</feature>
<dbReference type="STRING" id="1280837.A0A316V8W8"/>
<dbReference type="OrthoDB" id="1562195at2759"/>
<protein>
    <submittedName>
        <fullName evidence="3">XAP5 protein</fullName>
    </submittedName>
</protein>
<dbReference type="InterPro" id="IPR048337">
    <property type="entry name" value="FAM50A/XAP5_C"/>
</dbReference>
<dbReference type="RefSeq" id="XP_025354204.1">
    <property type="nucleotide sequence ID" value="XM_025499162.1"/>
</dbReference>
<dbReference type="EMBL" id="KZ819604">
    <property type="protein sequence ID" value="PWN33902.1"/>
    <property type="molecule type" value="Genomic_DNA"/>
</dbReference>
<keyword evidence="4" id="KW-1185">Reference proteome</keyword>
<dbReference type="PANTHER" id="PTHR12722:SF0">
    <property type="entry name" value="PROTEIN FAM50A"/>
    <property type="match status" value="1"/>
</dbReference>
<gene>
    <name evidence="3" type="ORF">FA14DRAFT_161529</name>
</gene>
<dbReference type="GO" id="GO:0006325">
    <property type="term" value="P:chromatin organization"/>
    <property type="evidence" value="ECO:0007669"/>
    <property type="project" value="TreeGrafter"/>
</dbReference>
<name>A0A316V8W8_9BASI</name>
<feature type="compositionally biased region" description="Basic and acidic residues" evidence="1">
    <location>
        <begin position="45"/>
        <end position="54"/>
    </location>
</feature>
<dbReference type="InParanoid" id="A0A316V8W8"/>
<dbReference type="InterPro" id="IPR007005">
    <property type="entry name" value="XAP5"/>
</dbReference>
<accession>A0A316V8W8</accession>
<evidence type="ECO:0000256" key="1">
    <source>
        <dbReference type="SAM" id="MobiDB-lite"/>
    </source>
</evidence>
<proteinExistence type="predicted"/>
<dbReference type="PANTHER" id="PTHR12722">
    <property type="entry name" value="XAP-5 PROTEIN-RELATED"/>
    <property type="match status" value="1"/>
</dbReference>
<dbReference type="GO" id="GO:0005634">
    <property type="term" value="C:nucleus"/>
    <property type="evidence" value="ECO:0007669"/>
    <property type="project" value="InterPro"/>
</dbReference>
<evidence type="ECO:0000259" key="2">
    <source>
        <dbReference type="Pfam" id="PF04921"/>
    </source>
</evidence>
<organism evidence="3 4">
    <name type="scientific">Meira miltonrushii</name>
    <dbReference type="NCBI Taxonomy" id="1280837"/>
    <lineage>
        <taxon>Eukaryota</taxon>
        <taxon>Fungi</taxon>
        <taxon>Dikarya</taxon>
        <taxon>Basidiomycota</taxon>
        <taxon>Ustilaginomycotina</taxon>
        <taxon>Exobasidiomycetes</taxon>
        <taxon>Exobasidiales</taxon>
        <taxon>Brachybasidiaceae</taxon>
        <taxon>Meira</taxon>
    </lineage>
</organism>
<evidence type="ECO:0000313" key="3">
    <source>
        <dbReference type="EMBL" id="PWN33902.1"/>
    </source>
</evidence>
<feature type="domain" description="FAM50A/XAP5 C-terminal" evidence="2">
    <location>
        <begin position="74"/>
        <end position="210"/>
    </location>
</feature>
<reference evidence="3 4" key="1">
    <citation type="journal article" date="2018" name="Mol. Biol. Evol.">
        <title>Broad Genomic Sampling Reveals a Smut Pathogenic Ancestry of the Fungal Clade Ustilaginomycotina.</title>
        <authorList>
            <person name="Kijpornyongpan T."/>
            <person name="Mondo S.J."/>
            <person name="Barry K."/>
            <person name="Sandor L."/>
            <person name="Lee J."/>
            <person name="Lipzen A."/>
            <person name="Pangilinan J."/>
            <person name="LaButti K."/>
            <person name="Hainaut M."/>
            <person name="Henrissat B."/>
            <person name="Grigoriev I.V."/>
            <person name="Spatafora J.W."/>
            <person name="Aime M.C."/>
        </authorList>
    </citation>
    <scope>NUCLEOTIDE SEQUENCE [LARGE SCALE GENOMIC DNA]</scope>
    <source>
        <strain evidence="3 4">MCA 3882</strain>
    </source>
</reference>
<dbReference type="Pfam" id="PF04921">
    <property type="entry name" value="XAP5"/>
    <property type="match status" value="1"/>
</dbReference>
<sequence>MDDEEEESEIGPATKKAKLINGETGKPEAKRNNLKNPAVDTSFLPDREREEKDRLERETLRQKWLREQEIMKAENVEITYSYWDGSGHRKSVQCKKGDSIASFLEKCRQQIPELKGITVDSLMYIKEDLIIPHHFSFYDFIISKARGKSGPLFNFDVHDDVRLVSDATVEKDESHAGKVVERSWYNRNKHIFPASRWELFEPGKDYGNYTIHDRSK</sequence>
<dbReference type="Proteomes" id="UP000245771">
    <property type="component" value="Unassembled WGS sequence"/>
</dbReference>
<dbReference type="FunCoup" id="A0A316V8W8">
    <property type="interactions" value="303"/>
</dbReference>
<dbReference type="GeneID" id="37020943"/>
<evidence type="ECO:0000313" key="4">
    <source>
        <dbReference type="Proteomes" id="UP000245771"/>
    </source>
</evidence>